<feature type="compositionally biased region" description="Basic and acidic residues" evidence="1">
    <location>
        <begin position="258"/>
        <end position="268"/>
    </location>
</feature>
<feature type="region of interest" description="Disordered" evidence="1">
    <location>
        <begin position="702"/>
        <end position="747"/>
    </location>
</feature>
<feature type="compositionally biased region" description="Low complexity" evidence="1">
    <location>
        <begin position="801"/>
        <end position="810"/>
    </location>
</feature>
<dbReference type="EMBL" id="CAXLJL010000967">
    <property type="protein sequence ID" value="CAL5142160.1"/>
    <property type="molecule type" value="Genomic_DNA"/>
</dbReference>
<feature type="region of interest" description="Disordered" evidence="1">
    <location>
        <begin position="603"/>
        <end position="689"/>
    </location>
</feature>
<dbReference type="Proteomes" id="UP001497525">
    <property type="component" value="Unassembled WGS sequence"/>
</dbReference>
<proteinExistence type="predicted"/>
<feature type="region of interest" description="Disordered" evidence="1">
    <location>
        <begin position="1056"/>
        <end position="1076"/>
    </location>
</feature>
<evidence type="ECO:0000256" key="1">
    <source>
        <dbReference type="SAM" id="MobiDB-lite"/>
    </source>
</evidence>
<feature type="region of interest" description="Disordered" evidence="1">
    <location>
        <begin position="766"/>
        <end position="1039"/>
    </location>
</feature>
<feature type="region of interest" description="Disordered" evidence="1">
    <location>
        <begin position="252"/>
        <end position="273"/>
    </location>
</feature>
<evidence type="ECO:0000313" key="2">
    <source>
        <dbReference type="EMBL" id="CAL5142160.1"/>
    </source>
</evidence>
<feature type="region of interest" description="Disordered" evidence="1">
    <location>
        <begin position="111"/>
        <end position="175"/>
    </location>
</feature>
<feature type="compositionally biased region" description="Low complexity" evidence="1">
    <location>
        <begin position="716"/>
        <end position="731"/>
    </location>
</feature>
<protein>
    <submittedName>
        <fullName evidence="2">Uncharacterized protein</fullName>
    </submittedName>
</protein>
<feature type="compositionally biased region" description="Basic and acidic residues" evidence="1">
    <location>
        <begin position="860"/>
        <end position="869"/>
    </location>
</feature>
<sequence length="1147" mass="123116">MKMPGDIGRIPIISLSGCKYLTDILSELPIPQSTYVSIGSRTLLHEPKLVHDAYRCINGEDEKLVDCLASALRHICTDNIIFRDKISELSADNPRIPTLYKAIIKKNEVLSSRQTKPKEDPDVVSRGCTSAGHSEKHLPPEALDVSGGSCTKADREELDSSNDPHPDTRPAPKPVYSAIPVAPLKIALKKTVCDAQSHKKADKHKKHKKCKAVPSQPTTLLLESPEKTCISSPKVELSDSSQKLEKVIELNPVSLPEKSAEPSEKDSLRNTPVFPANSLPPLLPSSDVSLLPSVSSQVSTCPPSSCTVSVSETMVSEHVPAALPDEPAQLPVVQSPHLVTDSSSEPLPCISTLSIASTTSQTPATTVSNPVTPVNDTSVVSSRRIPDPALSQLFHSAALFHAYQPHCETHKQGESTGGGLFDDWLNNSVKSSDPSGLGSTSVPLSTDCAYSGSASGPSSVVGLTSNISQAPHSVGAILDASGFPSRSPQSVPSSHSSYPATPGGAVVIIPSQTLSSFTTVVASPSGISRCVHAPSAVPSPSARLFDNIESRTETQESISADDQAHAAPHGLAAYLPRSNSLRSNFASVHDVMSEQGVSACSKDLSAVSPNSSTVPCTYSPGSHSQSQSDPNIRPGSTIKPGNKHTNIHGTHSYEPHESKSPRGKLRGRGGRFTAGKGRGGGRRRRTELEDLKMWSMNDSCNAPSDRKLGDAAECFPPSSLKVPSSGSPSLKRSSEARTNGEDVDECANKPFTGLIDEVGSDHGGFTEALVERVKRRHQQREMEPRTSQPYQRCPSTHRSSDASPASSVSPMRSKTAQVSERADGFTNHRVLNERAHKKHNTEAHLKSKVQDASLSASSDKNVDRFKCSDSDSSLSPISTVASSVRSSKLDDSLSSCPNSAAPPAPAPETKVGNELCSSMDSLSPSNLSPDHVHLRSSHDHSKSRVDEGGNTNRSHTLHSSPTLFNSSSTQKNRSSVSGILDEVPNSAYGDAQFDNWDAQSSKNEDNTKRIRRRRRITIHDEDAEDGSTKDKNLGNRFGSLLPPRLEEVRTDPGVLSTKPAEYASNSPLPPTLLPLTSASSDRWERHKKPLHSPVSSHSRIETLWEKQSESDVSRGVVHRPCGWKNCFSPTFYPCTVVYRPSLDNRAN</sequence>
<feature type="compositionally biased region" description="Polar residues" evidence="1">
    <location>
        <begin position="949"/>
        <end position="977"/>
    </location>
</feature>
<feature type="region of interest" description="Disordered" evidence="1">
    <location>
        <begin position="478"/>
        <end position="499"/>
    </location>
</feature>
<gene>
    <name evidence="2" type="ORF">CDAUBV1_LOCUS17430</name>
</gene>
<feature type="compositionally biased region" description="Low complexity" evidence="1">
    <location>
        <begin position="917"/>
        <end position="929"/>
    </location>
</feature>
<feature type="compositionally biased region" description="Basic and acidic residues" evidence="1">
    <location>
        <begin position="651"/>
        <end position="660"/>
    </location>
</feature>
<name>A0AAV2U0C8_CALDB</name>
<feature type="compositionally biased region" description="Basic and acidic residues" evidence="1">
    <location>
        <begin position="830"/>
        <end position="849"/>
    </location>
</feature>
<feature type="compositionally biased region" description="Polar residues" evidence="1">
    <location>
        <begin position="785"/>
        <end position="797"/>
    </location>
</feature>
<feature type="compositionally biased region" description="Polar residues" evidence="1">
    <location>
        <begin position="850"/>
        <end position="859"/>
    </location>
</feature>
<evidence type="ECO:0000313" key="3">
    <source>
        <dbReference type="Proteomes" id="UP001497525"/>
    </source>
</evidence>
<feature type="compositionally biased region" description="Low complexity" evidence="1">
    <location>
        <begin position="484"/>
        <end position="499"/>
    </location>
</feature>
<dbReference type="AlphaFoldDB" id="A0AAV2U0C8"/>
<organism evidence="2 3">
    <name type="scientific">Calicophoron daubneyi</name>
    <name type="common">Rumen fluke</name>
    <name type="synonym">Paramphistomum daubneyi</name>
    <dbReference type="NCBI Taxonomy" id="300641"/>
    <lineage>
        <taxon>Eukaryota</taxon>
        <taxon>Metazoa</taxon>
        <taxon>Spiralia</taxon>
        <taxon>Lophotrochozoa</taxon>
        <taxon>Platyhelminthes</taxon>
        <taxon>Trematoda</taxon>
        <taxon>Digenea</taxon>
        <taxon>Plagiorchiida</taxon>
        <taxon>Pronocephalata</taxon>
        <taxon>Paramphistomoidea</taxon>
        <taxon>Paramphistomidae</taxon>
        <taxon>Calicophoron</taxon>
    </lineage>
</organism>
<feature type="compositionally biased region" description="Polar residues" evidence="1">
    <location>
        <begin position="607"/>
        <end position="630"/>
    </location>
</feature>
<feature type="compositionally biased region" description="Basic and acidic residues" evidence="1">
    <location>
        <begin position="930"/>
        <end position="947"/>
    </location>
</feature>
<comment type="caution">
    <text evidence="2">The sequence shown here is derived from an EMBL/GenBank/DDBJ whole genome shotgun (WGS) entry which is preliminary data.</text>
</comment>
<accession>A0AAV2U0C8</accession>
<feature type="compositionally biased region" description="Polar residues" evidence="1">
    <location>
        <begin position="879"/>
        <end position="898"/>
    </location>
</feature>
<reference evidence="2" key="1">
    <citation type="submission" date="2024-06" db="EMBL/GenBank/DDBJ databases">
        <authorList>
            <person name="Liu X."/>
            <person name="Lenzi L."/>
            <person name="Haldenby T S."/>
            <person name="Uol C."/>
        </authorList>
    </citation>
    <scope>NUCLEOTIDE SEQUENCE</scope>
</reference>